<dbReference type="PANTHER" id="PTHR33377:SF20">
    <property type="entry name" value="RX N-TERMINAL DOMAIN-CONTAINING PROTEIN"/>
    <property type="match status" value="1"/>
</dbReference>
<reference evidence="1" key="1">
    <citation type="submission" date="2020-07" db="EMBL/GenBank/DDBJ databases">
        <title>Genome sequence and genetic diversity analysis of an under-domesticated orphan crop, white fonio (Digitaria exilis).</title>
        <authorList>
            <person name="Bennetzen J.L."/>
            <person name="Chen S."/>
            <person name="Ma X."/>
            <person name="Wang X."/>
            <person name="Yssel A.E.J."/>
            <person name="Chaluvadi S.R."/>
            <person name="Johnson M."/>
            <person name="Gangashetty P."/>
            <person name="Hamidou F."/>
            <person name="Sanogo M.D."/>
            <person name="Zwaenepoel A."/>
            <person name="Wallace J."/>
            <person name="Van De Peer Y."/>
            <person name="Van Deynze A."/>
        </authorList>
    </citation>
    <scope>NUCLEOTIDE SEQUENCE</scope>
    <source>
        <tissue evidence="1">Leaves</tissue>
    </source>
</reference>
<comment type="caution">
    <text evidence="1">The sequence shown here is derived from an EMBL/GenBank/DDBJ whole genome shotgun (WGS) entry which is preliminary data.</text>
</comment>
<evidence type="ECO:0000313" key="1">
    <source>
        <dbReference type="EMBL" id="KAF8769209.1"/>
    </source>
</evidence>
<dbReference type="InterPro" id="IPR027417">
    <property type="entry name" value="P-loop_NTPase"/>
</dbReference>
<dbReference type="AlphaFoldDB" id="A0A835FQS1"/>
<dbReference type="Proteomes" id="UP000636709">
    <property type="component" value="Unassembled WGS sequence"/>
</dbReference>
<name>A0A835FQS1_9POAL</name>
<evidence type="ECO:0008006" key="3">
    <source>
        <dbReference type="Google" id="ProtNLM"/>
    </source>
</evidence>
<dbReference type="SUPFAM" id="SSF52540">
    <property type="entry name" value="P-loop containing nucleoside triphosphate hydrolases"/>
    <property type="match status" value="1"/>
</dbReference>
<dbReference type="OrthoDB" id="652192at2759"/>
<dbReference type="Gene3D" id="3.40.50.300">
    <property type="entry name" value="P-loop containing nucleotide triphosphate hydrolases"/>
    <property type="match status" value="1"/>
</dbReference>
<gene>
    <name evidence="1" type="ORF">HU200_006712</name>
</gene>
<accession>A0A835FQS1</accession>
<keyword evidence="2" id="KW-1185">Reference proteome</keyword>
<protein>
    <recommendedName>
        <fullName evidence="3">NB-ARC domain-containing protein</fullName>
    </recommendedName>
</protein>
<proteinExistence type="predicted"/>
<organism evidence="1 2">
    <name type="scientific">Digitaria exilis</name>
    <dbReference type="NCBI Taxonomy" id="1010633"/>
    <lineage>
        <taxon>Eukaryota</taxon>
        <taxon>Viridiplantae</taxon>
        <taxon>Streptophyta</taxon>
        <taxon>Embryophyta</taxon>
        <taxon>Tracheophyta</taxon>
        <taxon>Spermatophyta</taxon>
        <taxon>Magnoliopsida</taxon>
        <taxon>Liliopsida</taxon>
        <taxon>Poales</taxon>
        <taxon>Poaceae</taxon>
        <taxon>PACMAD clade</taxon>
        <taxon>Panicoideae</taxon>
        <taxon>Panicodae</taxon>
        <taxon>Paniceae</taxon>
        <taxon>Anthephorinae</taxon>
        <taxon>Digitaria</taxon>
    </lineage>
</organism>
<dbReference type="PANTHER" id="PTHR33377">
    <property type="entry name" value="OS10G0134700 PROTEIN-RELATED"/>
    <property type="match status" value="1"/>
</dbReference>
<sequence>MNTIISTVISTFISELTNRSISFLIDRHLKPTPYKKDSIQRLQWMLLRVHLMVEEADGRCLTNLARLQQLNIVRRVMYKGYYMLDTFIQHVTDQVDKKEQDSLENTIAGMSEFLIFLRNYPPMFRQPYNTYLLMEKCMFGRQMEMERIINFLLYEDNPGHFGILPIVGPGKVGKTTLVEHVCHDNEFREENELKIRDGCKEKKLVIIELVGTIDEGACRRLYSALIQRSIPRGSKVIAFWYFFKALVFGTAYPEEHPKLASLAMAIFDEYFDQDTYKAFGGPFIFLNKTAMGLKSRVNVQNWNKILECFKNNRQKNESGFKKRLSHCTMNDGHIILQRVCDSTQYCVVDNHDRIALVNEEAPKITLHDILDGTRSVRPSKFDILVWESHLPPHHKYIYSCQILKFDCSVSKQGQKRKFSS</sequence>
<evidence type="ECO:0000313" key="2">
    <source>
        <dbReference type="Proteomes" id="UP000636709"/>
    </source>
</evidence>
<dbReference type="EMBL" id="JACEFO010000450">
    <property type="protein sequence ID" value="KAF8769209.1"/>
    <property type="molecule type" value="Genomic_DNA"/>
</dbReference>
<dbReference type="CDD" id="cd00882">
    <property type="entry name" value="Ras_like_GTPase"/>
    <property type="match status" value="1"/>
</dbReference>